<reference evidence="6" key="2">
    <citation type="submission" date="2022-10" db="EMBL/GenBank/DDBJ databases">
        <authorList>
            <person name="Aronson H.S."/>
        </authorList>
    </citation>
    <scope>NUCLEOTIDE SEQUENCE</scope>
    <source>
        <strain evidence="6">RS19-109</strain>
    </source>
</reference>
<dbReference type="PROSITE" id="PS51128">
    <property type="entry name" value="ZF_DKSA_2"/>
    <property type="match status" value="1"/>
</dbReference>
<dbReference type="Pfam" id="PF01258">
    <property type="entry name" value="zf-dskA_traR"/>
    <property type="match status" value="1"/>
</dbReference>
<protein>
    <submittedName>
        <fullName evidence="6">TraR/DksA C4-type zinc finger protein</fullName>
    </submittedName>
</protein>
<evidence type="ECO:0000256" key="4">
    <source>
        <dbReference type="PROSITE-ProRule" id="PRU00510"/>
    </source>
</evidence>
<keyword evidence="1" id="KW-0479">Metal-binding</keyword>
<keyword evidence="7" id="KW-1185">Reference proteome</keyword>
<gene>
    <name evidence="6" type="ORF">OLX77_11085</name>
</gene>
<dbReference type="Proteomes" id="UP001154240">
    <property type="component" value="Unassembled WGS sequence"/>
</dbReference>
<reference evidence="6" key="1">
    <citation type="journal article" date="2022" name="bioRxiv">
        <title>Thiovibrio frasassiensisgen. nov., sp. nov., an autotrophic, elemental sulfur disproportionating bacterium isolated from sulfidic karst sediment, and proposal of Thiovibrionaceae fam. nov.</title>
        <authorList>
            <person name="Aronson H."/>
            <person name="Thomas C."/>
            <person name="Bhattacharyya M."/>
            <person name="Eckstein S."/>
            <person name="Jensen S."/>
            <person name="Barco R."/>
            <person name="Macalady J."/>
            <person name="Amend J."/>
        </authorList>
    </citation>
    <scope>NUCLEOTIDE SEQUENCE</scope>
    <source>
        <strain evidence="6">RS19-109</strain>
    </source>
</reference>
<dbReference type="PANTHER" id="PTHR33823:SF4">
    <property type="entry name" value="GENERAL STRESS PROTEIN 16O"/>
    <property type="match status" value="1"/>
</dbReference>
<dbReference type="EMBL" id="JAPHEH010000001">
    <property type="protein sequence ID" value="MDG4476696.1"/>
    <property type="molecule type" value="Genomic_DNA"/>
</dbReference>
<organism evidence="6 7">
    <name type="scientific">Thiovibrio frasassiensis</name>
    <dbReference type="NCBI Taxonomy" id="2984131"/>
    <lineage>
        <taxon>Bacteria</taxon>
        <taxon>Pseudomonadati</taxon>
        <taxon>Thermodesulfobacteriota</taxon>
        <taxon>Desulfobulbia</taxon>
        <taxon>Desulfobulbales</taxon>
        <taxon>Thiovibrionaceae</taxon>
        <taxon>Thiovibrio</taxon>
    </lineage>
</organism>
<dbReference type="SUPFAM" id="SSF109635">
    <property type="entry name" value="DnaK suppressor protein DksA, alpha-hairpin domain"/>
    <property type="match status" value="1"/>
</dbReference>
<evidence type="ECO:0000256" key="2">
    <source>
        <dbReference type="ARBA" id="ARBA00022771"/>
    </source>
</evidence>
<dbReference type="InterPro" id="IPR037187">
    <property type="entry name" value="DnaK_N"/>
</dbReference>
<dbReference type="InterPro" id="IPR000962">
    <property type="entry name" value="Znf_DskA_TraR"/>
</dbReference>
<dbReference type="Gene3D" id="1.20.120.910">
    <property type="entry name" value="DksA, coiled-coil domain"/>
    <property type="match status" value="1"/>
</dbReference>
<evidence type="ECO:0000256" key="3">
    <source>
        <dbReference type="ARBA" id="ARBA00022833"/>
    </source>
</evidence>
<dbReference type="AlphaFoldDB" id="A0A9X4MHZ9"/>
<keyword evidence="3" id="KW-0862">Zinc</keyword>
<proteinExistence type="predicted"/>
<evidence type="ECO:0000259" key="5">
    <source>
        <dbReference type="Pfam" id="PF01258"/>
    </source>
</evidence>
<dbReference type="PROSITE" id="PS01102">
    <property type="entry name" value="ZF_DKSA_1"/>
    <property type="match status" value="1"/>
</dbReference>
<evidence type="ECO:0000313" key="7">
    <source>
        <dbReference type="Proteomes" id="UP001154240"/>
    </source>
</evidence>
<evidence type="ECO:0000256" key="1">
    <source>
        <dbReference type="ARBA" id="ARBA00022723"/>
    </source>
</evidence>
<evidence type="ECO:0000313" key="6">
    <source>
        <dbReference type="EMBL" id="MDG4476696.1"/>
    </source>
</evidence>
<keyword evidence="2" id="KW-0863">Zinc-finger</keyword>
<feature type="zinc finger region" description="dksA C4-type" evidence="4">
    <location>
        <begin position="83"/>
        <end position="107"/>
    </location>
</feature>
<name>A0A9X4MHZ9_9BACT</name>
<dbReference type="InterPro" id="IPR020458">
    <property type="entry name" value="Znf_DskA_TraR_CS"/>
</dbReference>
<dbReference type="RefSeq" id="WP_307633661.1">
    <property type="nucleotide sequence ID" value="NZ_JAPHEH010000001.1"/>
</dbReference>
<sequence length="122" mass="13925">MSVQEMDLLKEKLIAMRREIFQRLQHLDNGWQSLAEKDIEFEEEAQKAELSELYGQLDAREKEEIEAIDHALDKMDTLQYGKCEGCAKEIPLSRLQALPATPLCLACSARAEEKKRVPPALP</sequence>
<feature type="domain" description="Zinc finger DksA/TraR C4-type" evidence="5">
    <location>
        <begin position="80"/>
        <end position="112"/>
    </location>
</feature>
<dbReference type="SUPFAM" id="SSF57716">
    <property type="entry name" value="Glucocorticoid receptor-like (DNA-binding domain)"/>
    <property type="match status" value="1"/>
</dbReference>
<dbReference type="GO" id="GO:0008270">
    <property type="term" value="F:zinc ion binding"/>
    <property type="evidence" value="ECO:0007669"/>
    <property type="project" value="UniProtKB-KW"/>
</dbReference>
<accession>A0A9X4MHZ9</accession>
<comment type="caution">
    <text evidence="6">The sequence shown here is derived from an EMBL/GenBank/DDBJ whole genome shotgun (WGS) entry which is preliminary data.</text>
</comment>
<dbReference type="PANTHER" id="PTHR33823">
    <property type="entry name" value="RNA POLYMERASE-BINDING TRANSCRIPTION FACTOR DKSA-RELATED"/>
    <property type="match status" value="1"/>
</dbReference>